<feature type="compositionally biased region" description="Polar residues" evidence="3">
    <location>
        <begin position="376"/>
        <end position="387"/>
    </location>
</feature>
<evidence type="ECO:0000259" key="6">
    <source>
        <dbReference type="Pfam" id="PF23283"/>
    </source>
</evidence>
<name>A0A8B6FLV9_MYTGA</name>
<feature type="transmembrane region" description="Helical" evidence="4">
    <location>
        <begin position="319"/>
        <end position="342"/>
    </location>
</feature>
<dbReference type="EMBL" id="UYJE01007086">
    <property type="protein sequence ID" value="VDI51718.1"/>
    <property type="molecule type" value="Genomic_DNA"/>
</dbReference>
<evidence type="ECO:0000256" key="4">
    <source>
        <dbReference type="SAM" id="Phobius"/>
    </source>
</evidence>
<comment type="caution">
    <text evidence="7">The sequence shown here is derived from an EMBL/GenBank/DDBJ whole genome shotgun (WGS) entry which is preliminary data.</text>
</comment>
<reference evidence="7" key="1">
    <citation type="submission" date="2018-11" db="EMBL/GenBank/DDBJ databases">
        <authorList>
            <person name="Alioto T."/>
            <person name="Alioto T."/>
        </authorList>
    </citation>
    <scope>NUCLEOTIDE SEQUENCE</scope>
</reference>
<organism evidence="7 8">
    <name type="scientific">Mytilus galloprovincialis</name>
    <name type="common">Mediterranean mussel</name>
    <dbReference type="NCBI Taxonomy" id="29158"/>
    <lineage>
        <taxon>Eukaryota</taxon>
        <taxon>Metazoa</taxon>
        <taxon>Spiralia</taxon>
        <taxon>Lophotrochozoa</taxon>
        <taxon>Mollusca</taxon>
        <taxon>Bivalvia</taxon>
        <taxon>Autobranchia</taxon>
        <taxon>Pteriomorphia</taxon>
        <taxon>Mytilida</taxon>
        <taxon>Mytiloidea</taxon>
        <taxon>Mytilidae</taxon>
        <taxon>Mytilinae</taxon>
        <taxon>Mytilus</taxon>
    </lineage>
</organism>
<evidence type="ECO:0000313" key="8">
    <source>
        <dbReference type="Proteomes" id="UP000596742"/>
    </source>
</evidence>
<feature type="signal peptide" evidence="5">
    <location>
        <begin position="1"/>
        <end position="20"/>
    </location>
</feature>
<sequence length="387" mass="42792">MKMFNVLVFVLMFISKNVQADPCTSSKLINNVGNRGTRCTSQSPLICDRNGFESGWYVALYKGEYIQMPEQFPNPFTCGTESPIWINGTHPNIENSTKEVSGCVRDSNTCTQTFPIQIKKCSGFYAYNLPYVDLCFRGYCFGNHTCEEKTTTSISAGPEPSTTTTTIPSSDPCLYAATLSNMDKRGSQCSLKDVDYALCDRTLKPGWYKAIDDNVFHNMPTYCVTVASCGTEEPIWLNGSLPKFTDGAVLRKACVRGFDPGDCCKNVIDIYIRNCFTYNVYYLPYTDLCYSAYCFGNRECKKKTDDNLIIEADKTSDSLLFILLGSFGGVMLVTLVVVVIVVKTKSLRIGHSRVDLQNTPPPPYSPPTHGKPAVTVGSTSGNIPLKS</sequence>
<evidence type="ECO:0000256" key="3">
    <source>
        <dbReference type="SAM" id="MobiDB-lite"/>
    </source>
</evidence>
<dbReference type="InterPro" id="IPR057774">
    <property type="entry name" value="D8C_UMOD/GP2/OIT3-like"/>
</dbReference>
<evidence type="ECO:0000256" key="1">
    <source>
        <dbReference type="ARBA" id="ARBA00022729"/>
    </source>
</evidence>
<keyword evidence="4" id="KW-0812">Transmembrane</keyword>
<keyword evidence="4" id="KW-0472">Membrane</keyword>
<keyword evidence="8" id="KW-1185">Reference proteome</keyword>
<keyword evidence="4" id="KW-1133">Transmembrane helix</keyword>
<feature type="domain" description="UMOD/GP2/OIT3-like D8C" evidence="6">
    <location>
        <begin position="218"/>
        <end position="294"/>
    </location>
</feature>
<dbReference type="Proteomes" id="UP000596742">
    <property type="component" value="Unassembled WGS sequence"/>
</dbReference>
<feature type="chain" id="PRO_5032605290" description="UMOD/GP2/OIT3-like D8C domain-containing protein" evidence="5">
    <location>
        <begin position="21"/>
        <end position="387"/>
    </location>
</feature>
<feature type="region of interest" description="Disordered" evidence="3">
    <location>
        <begin position="353"/>
        <end position="387"/>
    </location>
</feature>
<dbReference type="AlphaFoldDB" id="A0A8B6FLV9"/>
<keyword evidence="1 5" id="KW-0732">Signal</keyword>
<dbReference type="Pfam" id="PF23283">
    <property type="entry name" value="D8C_UMOD"/>
    <property type="match status" value="2"/>
</dbReference>
<evidence type="ECO:0000313" key="7">
    <source>
        <dbReference type="EMBL" id="VDI51718.1"/>
    </source>
</evidence>
<evidence type="ECO:0000256" key="2">
    <source>
        <dbReference type="ARBA" id="ARBA00023157"/>
    </source>
</evidence>
<proteinExistence type="predicted"/>
<dbReference type="OrthoDB" id="10043005at2759"/>
<keyword evidence="2" id="KW-1015">Disulfide bond</keyword>
<accession>A0A8B6FLV9</accession>
<gene>
    <name evidence="7" type="ORF">MGAL_10B040389</name>
</gene>
<evidence type="ECO:0000256" key="5">
    <source>
        <dbReference type="SAM" id="SignalP"/>
    </source>
</evidence>
<protein>
    <recommendedName>
        <fullName evidence="6">UMOD/GP2/OIT3-like D8C domain-containing protein</fullName>
    </recommendedName>
</protein>
<feature type="domain" description="UMOD/GP2/OIT3-like D8C" evidence="6">
    <location>
        <begin position="60"/>
        <end position="140"/>
    </location>
</feature>